<proteinExistence type="predicted"/>
<name>A0A919WG46_9BACI</name>
<evidence type="ECO:0000313" key="1">
    <source>
        <dbReference type="EMBL" id="GIN61157.1"/>
    </source>
</evidence>
<accession>A0A919WG46</accession>
<dbReference type="Proteomes" id="UP000682111">
    <property type="component" value="Unassembled WGS sequence"/>
</dbReference>
<comment type="caution">
    <text evidence="1">The sequence shown here is derived from an EMBL/GenBank/DDBJ whole genome shotgun (WGS) entry which is preliminary data.</text>
</comment>
<evidence type="ECO:0000313" key="2">
    <source>
        <dbReference type="Proteomes" id="UP000682111"/>
    </source>
</evidence>
<keyword evidence="2" id="KW-1185">Reference proteome</keyword>
<sequence>MNIPFSHLCSFKEIRMNNVVKSGRTISVNNILIVKIDEKGRIGNVYNPMPVKNKSK</sequence>
<protein>
    <submittedName>
        <fullName evidence="1">Uncharacterized protein</fullName>
    </submittedName>
</protein>
<gene>
    <name evidence="1" type="ORF">J27TS8_11500</name>
</gene>
<reference evidence="1" key="1">
    <citation type="submission" date="2021-03" db="EMBL/GenBank/DDBJ databases">
        <title>Antimicrobial resistance genes in bacteria isolated from Japanese honey, and their potential for conferring macrolide and lincosamide resistance in the American foulbrood pathogen Paenibacillus larvae.</title>
        <authorList>
            <person name="Okamoto M."/>
            <person name="Kumagai M."/>
            <person name="Kanamori H."/>
            <person name="Takamatsu D."/>
        </authorList>
    </citation>
    <scope>NUCLEOTIDE SEQUENCE</scope>
    <source>
        <strain evidence="1">J27TS8</strain>
    </source>
</reference>
<dbReference type="AlphaFoldDB" id="A0A919WG46"/>
<organism evidence="1 2">
    <name type="scientific">Robertmurraya siralis</name>
    <dbReference type="NCBI Taxonomy" id="77777"/>
    <lineage>
        <taxon>Bacteria</taxon>
        <taxon>Bacillati</taxon>
        <taxon>Bacillota</taxon>
        <taxon>Bacilli</taxon>
        <taxon>Bacillales</taxon>
        <taxon>Bacillaceae</taxon>
        <taxon>Robertmurraya</taxon>
    </lineage>
</organism>
<dbReference type="EMBL" id="BORC01000001">
    <property type="protein sequence ID" value="GIN61157.1"/>
    <property type="molecule type" value="Genomic_DNA"/>
</dbReference>